<feature type="region of interest" description="Disordered" evidence="5">
    <location>
        <begin position="240"/>
        <end position="261"/>
    </location>
</feature>
<protein>
    <submittedName>
        <fullName evidence="7">Uncharacterized protein</fullName>
    </submittedName>
</protein>
<reference evidence="7" key="2">
    <citation type="journal article" date="2023" name="Microbiol Resour">
        <title>Decontamination and Annotation of the Draft Genome Sequence of the Oomycete Lagenidium giganteum ARSEF 373.</title>
        <authorList>
            <person name="Morgan W.R."/>
            <person name="Tartar A."/>
        </authorList>
    </citation>
    <scope>NUCLEOTIDE SEQUENCE</scope>
    <source>
        <strain evidence="7">ARSEF 373</strain>
    </source>
</reference>
<proteinExistence type="predicted"/>
<evidence type="ECO:0000256" key="6">
    <source>
        <dbReference type="SAM" id="Phobius"/>
    </source>
</evidence>
<feature type="transmembrane region" description="Helical" evidence="6">
    <location>
        <begin position="208"/>
        <end position="227"/>
    </location>
</feature>
<organism evidence="7 8">
    <name type="scientific">Lagenidium giganteum</name>
    <dbReference type="NCBI Taxonomy" id="4803"/>
    <lineage>
        <taxon>Eukaryota</taxon>
        <taxon>Sar</taxon>
        <taxon>Stramenopiles</taxon>
        <taxon>Oomycota</taxon>
        <taxon>Peronosporomycetes</taxon>
        <taxon>Pythiales</taxon>
        <taxon>Pythiaceae</taxon>
    </lineage>
</organism>
<keyword evidence="6" id="KW-0812">Transmembrane</keyword>
<dbReference type="GO" id="GO:0016559">
    <property type="term" value="P:peroxisome fission"/>
    <property type="evidence" value="ECO:0007669"/>
    <property type="project" value="InterPro"/>
</dbReference>
<comment type="caution">
    <text evidence="7">The sequence shown here is derived from an EMBL/GenBank/DDBJ whole genome shotgun (WGS) entry which is preliminary data.</text>
</comment>
<keyword evidence="8" id="KW-1185">Reference proteome</keyword>
<evidence type="ECO:0000256" key="4">
    <source>
        <dbReference type="ARBA" id="ARBA00046271"/>
    </source>
</evidence>
<evidence type="ECO:0000256" key="5">
    <source>
        <dbReference type="SAM" id="MobiDB-lite"/>
    </source>
</evidence>
<evidence type="ECO:0000313" key="8">
    <source>
        <dbReference type="Proteomes" id="UP001146120"/>
    </source>
</evidence>
<evidence type="ECO:0000313" key="7">
    <source>
        <dbReference type="EMBL" id="DAZ93431.1"/>
    </source>
</evidence>
<keyword evidence="3" id="KW-0576">Peroxisome</keyword>
<accession>A0AAV2YHK6</accession>
<evidence type="ECO:0000256" key="3">
    <source>
        <dbReference type="ARBA" id="ARBA00023140"/>
    </source>
</evidence>
<dbReference type="EMBL" id="DAKRPA010000317">
    <property type="protein sequence ID" value="DAZ93431.1"/>
    <property type="molecule type" value="Genomic_DNA"/>
</dbReference>
<reference evidence="7" key="1">
    <citation type="submission" date="2022-11" db="EMBL/GenBank/DDBJ databases">
        <authorList>
            <person name="Morgan W.R."/>
            <person name="Tartar A."/>
        </authorList>
    </citation>
    <scope>NUCLEOTIDE SEQUENCE</scope>
    <source>
        <strain evidence="7">ARSEF 373</strain>
    </source>
</reference>
<evidence type="ECO:0000256" key="2">
    <source>
        <dbReference type="ARBA" id="ARBA00023136"/>
    </source>
</evidence>
<comment type="subcellular location">
    <subcellularLocation>
        <location evidence="4">Peroxisome membrane</location>
    </subcellularLocation>
</comment>
<dbReference type="InterPro" id="IPR008733">
    <property type="entry name" value="PEX11"/>
</dbReference>
<dbReference type="AlphaFoldDB" id="A0AAV2YHK6"/>
<sequence length="279" mass="32344">MPTPLDNDVLTLCVQFIATTESRNKVYRFLQYSAKMLKWVLMHAGSVTKSELADKLEAVQASARKHGVSRKRLLWVIASLGRVELLFGDARKVYRFFQFMEMLDLLRSVQDPRRIVRYLRRLRVLCFFFFYLLENYVVFLVRIEGFRSSHARVLLFKRLCNGFWCLSILLAFPLDHLLQRGSVLSTIKKLLDLPVAYFALANHRVGDGIFASLGLASAQIGLYLRWLEIIDKARRQRQQKLREQKDDAHQPDKPAKAALRRTWSHSSLAAGDVPRIVYS</sequence>
<dbReference type="Pfam" id="PF05648">
    <property type="entry name" value="PEX11"/>
    <property type="match status" value="1"/>
</dbReference>
<keyword evidence="6" id="KW-1133">Transmembrane helix</keyword>
<feature type="compositionally biased region" description="Basic and acidic residues" evidence="5">
    <location>
        <begin position="240"/>
        <end position="255"/>
    </location>
</feature>
<dbReference type="PANTHER" id="PTHR12652:SF50">
    <property type="entry name" value="PEROXIN 11"/>
    <property type="match status" value="1"/>
</dbReference>
<dbReference type="GO" id="GO:0005778">
    <property type="term" value="C:peroxisomal membrane"/>
    <property type="evidence" value="ECO:0007669"/>
    <property type="project" value="UniProtKB-SubCell"/>
</dbReference>
<dbReference type="PANTHER" id="PTHR12652">
    <property type="entry name" value="PEROXISOMAL BIOGENESIS FACTOR 11"/>
    <property type="match status" value="1"/>
</dbReference>
<evidence type="ECO:0000256" key="1">
    <source>
        <dbReference type="ARBA" id="ARBA00022593"/>
    </source>
</evidence>
<name>A0AAV2YHK6_9STRA</name>
<keyword evidence="2 6" id="KW-0472">Membrane</keyword>
<gene>
    <name evidence="7" type="ORF">N0F65_000082</name>
</gene>
<keyword evidence="1" id="KW-0962">Peroxisome biogenesis</keyword>
<feature type="transmembrane region" description="Helical" evidence="6">
    <location>
        <begin position="122"/>
        <end position="143"/>
    </location>
</feature>
<dbReference type="Proteomes" id="UP001146120">
    <property type="component" value="Unassembled WGS sequence"/>
</dbReference>